<comment type="similarity">
    <text evidence="2 8">Belongs to the Fmt family.</text>
</comment>
<dbReference type="PANTHER" id="PTHR11138">
    <property type="entry name" value="METHIONYL-TRNA FORMYLTRANSFERASE"/>
    <property type="match status" value="1"/>
</dbReference>
<evidence type="ECO:0000256" key="7">
    <source>
        <dbReference type="ARBA" id="ARBA00048558"/>
    </source>
</evidence>
<dbReference type="Gene3D" id="3.10.25.10">
    <property type="entry name" value="Formyl transferase, C-terminal domain"/>
    <property type="match status" value="1"/>
</dbReference>
<keyword evidence="5 8" id="KW-0808">Transferase</keyword>
<organism evidence="11 12">
    <name type="scientific">Candidatus Fervidibacter japonicus</name>
    <dbReference type="NCBI Taxonomy" id="2035412"/>
    <lineage>
        <taxon>Bacteria</taxon>
        <taxon>Candidatus Fervidibacterota</taxon>
        <taxon>Candidatus Fervidibacter</taxon>
    </lineage>
</organism>
<dbReference type="EC" id="2.1.2.9" evidence="3 8"/>
<dbReference type="NCBIfam" id="TIGR00460">
    <property type="entry name" value="fmt"/>
    <property type="match status" value="1"/>
</dbReference>
<feature type="domain" description="Formyl transferase N-terminal" evidence="9">
    <location>
        <begin position="1"/>
        <end position="180"/>
    </location>
</feature>
<dbReference type="InterPro" id="IPR011034">
    <property type="entry name" value="Formyl_transferase-like_C_sf"/>
</dbReference>
<reference evidence="12" key="1">
    <citation type="submission" date="2017-09" db="EMBL/GenBank/DDBJ databases">
        <title>Metaegenomics of thermophilic ammonia-oxidizing enrichment culture.</title>
        <authorList>
            <person name="Kato S."/>
            <person name="Suzuki K."/>
        </authorList>
    </citation>
    <scope>NUCLEOTIDE SEQUENCE [LARGE SCALE GENOMIC DNA]</scope>
</reference>
<dbReference type="AlphaFoldDB" id="A0A2H5X9K3"/>
<evidence type="ECO:0000256" key="2">
    <source>
        <dbReference type="ARBA" id="ARBA00010699"/>
    </source>
</evidence>
<dbReference type="EMBL" id="BEHT01000003">
    <property type="protein sequence ID" value="GBC97869.1"/>
    <property type="molecule type" value="Genomic_DNA"/>
</dbReference>
<accession>A0A2H5X9K3</accession>
<gene>
    <name evidence="8 11" type="primary">fmt</name>
    <name evidence="11" type="ORF">HRbin17_00364</name>
</gene>
<dbReference type="HAMAP" id="MF_00182">
    <property type="entry name" value="Formyl_trans"/>
    <property type="match status" value="1"/>
</dbReference>
<feature type="domain" description="Formyl transferase C-terminal" evidence="10">
    <location>
        <begin position="209"/>
        <end position="300"/>
    </location>
</feature>
<dbReference type="Gene3D" id="3.40.50.170">
    <property type="entry name" value="Formyl transferase, N-terminal domain"/>
    <property type="match status" value="1"/>
</dbReference>
<proteinExistence type="inferred from homology"/>
<dbReference type="CDD" id="cd08646">
    <property type="entry name" value="FMT_core_Met-tRNA-FMT_N"/>
    <property type="match status" value="1"/>
</dbReference>
<evidence type="ECO:0000259" key="10">
    <source>
        <dbReference type="Pfam" id="PF02911"/>
    </source>
</evidence>
<dbReference type="PANTHER" id="PTHR11138:SF5">
    <property type="entry name" value="METHIONYL-TRNA FORMYLTRANSFERASE, MITOCHONDRIAL"/>
    <property type="match status" value="1"/>
</dbReference>
<sequence>MRVVFLGTPAFAVPSLKALVSAGHDIVLVVTQPDKPAGRGLALKPPPVKVAAQQLGLPVFQPEKLNTPDSLRVIAEQRPDVLVVVAYGKILREECLNIPPRGCINVHPSLLPKYRGPAPIQHALLNGDTVTGVTTMFMDAGMDTGDIILQREVPIAPDDTAGTLSAKLAQVAAELLVETLALVERGVAPRRPQNDDQASYAPMLPPDIAHLNFHEPAERLRNLIRALNPEPGAFAYFRGKRVKVWRAEALPDRTDAPCGTIVAVDKQRCLVATGDGLLAPTELQTEGRRALPVAEWIRGVQPKVGERFE</sequence>
<dbReference type="InterPro" id="IPR044135">
    <property type="entry name" value="Met-tRNA-FMT_C"/>
</dbReference>
<dbReference type="PROSITE" id="PS00373">
    <property type="entry name" value="GART"/>
    <property type="match status" value="1"/>
</dbReference>
<evidence type="ECO:0000256" key="6">
    <source>
        <dbReference type="ARBA" id="ARBA00022917"/>
    </source>
</evidence>
<dbReference type="CDD" id="cd08704">
    <property type="entry name" value="Met_tRNA_FMT_C"/>
    <property type="match status" value="1"/>
</dbReference>
<dbReference type="InterPro" id="IPR036477">
    <property type="entry name" value="Formyl_transf_N_sf"/>
</dbReference>
<dbReference type="Pfam" id="PF00551">
    <property type="entry name" value="Formyl_trans_N"/>
    <property type="match status" value="1"/>
</dbReference>
<dbReference type="InterPro" id="IPR001555">
    <property type="entry name" value="GART_AS"/>
</dbReference>
<dbReference type="InterPro" id="IPR041711">
    <property type="entry name" value="Met-tRNA-FMT_N"/>
</dbReference>
<comment type="catalytic activity">
    <reaction evidence="7 8">
        <text>L-methionyl-tRNA(fMet) + (6R)-10-formyltetrahydrofolate = N-formyl-L-methionyl-tRNA(fMet) + (6S)-5,6,7,8-tetrahydrofolate + H(+)</text>
        <dbReference type="Rhea" id="RHEA:24380"/>
        <dbReference type="Rhea" id="RHEA-COMP:9952"/>
        <dbReference type="Rhea" id="RHEA-COMP:9953"/>
        <dbReference type="ChEBI" id="CHEBI:15378"/>
        <dbReference type="ChEBI" id="CHEBI:57453"/>
        <dbReference type="ChEBI" id="CHEBI:78530"/>
        <dbReference type="ChEBI" id="CHEBI:78844"/>
        <dbReference type="ChEBI" id="CHEBI:195366"/>
        <dbReference type="EC" id="2.1.2.9"/>
    </reaction>
</comment>
<evidence type="ECO:0000313" key="12">
    <source>
        <dbReference type="Proteomes" id="UP000236173"/>
    </source>
</evidence>
<dbReference type="Proteomes" id="UP000236173">
    <property type="component" value="Unassembled WGS sequence"/>
</dbReference>
<evidence type="ECO:0000256" key="3">
    <source>
        <dbReference type="ARBA" id="ARBA00012261"/>
    </source>
</evidence>
<feature type="binding site" evidence="8">
    <location>
        <begin position="109"/>
        <end position="112"/>
    </location>
    <ligand>
        <name>(6S)-5,6,7,8-tetrahydrofolate</name>
        <dbReference type="ChEBI" id="CHEBI:57453"/>
    </ligand>
</feature>
<evidence type="ECO:0000256" key="8">
    <source>
        <dbReference type="HAMAP-Rule" id="MF_00182"/>
    </source>
</evidence>
<dbReference type="InterPro" id="IPR037022">
    <property type="entry name" value="Formyl_trans_C_sf"/>
</dbReference>
<dbReference type="InterPro" id="IPR005794">
    <property type="entry name" value="Fmt"/>
</dbReference>
<protein>
    <recommendedName>
        <fullName evidence="4 8">Methionyl-tRNA formyltransferase</fullName>
        <ecNumber evidence="3 8">2.1.2.9</ecNumber>
    </recommendedName>
</protein>
<dbReference type="GO" id="GO:0004479">
    <property type="term" value="F:methionyl-tRNA formyltransferase activity"/>
    <property type="evidence" value="ECO:0007669"/>
    <property type="project" value="UniProtKB-UniRule"/>
</dbReference>
<evidence type="ECO:0000259" key="9">
    <source>
        <dbReference type="Pfam" id="PF00551"/>
    </source>
</evidence>
<comment type="caution">
    <text evidence="11">The sequence shown here is derived from an EMBL/GenBank/DDBJ whole genome shotgun (WGS) entry which is preliminary data.</text>
</comment>
<dbReference type="GO" id="GO:0005829">
    <property type="term" value="C:cytosol"/>
    <property type="evidence" value="ECO:0007669"/>
    <property type="project" value="TreeGrafter"/>
</dbReference>
<dbReference type="SUPFAM" id="SSF50486">
    <property type="entry name" value="FMT C-terminal domain-like"/>
    <property type="match status" value="1"/>
</dbReference>
<evidence type="ECO:0000256" key="5">
    <source>
        <dbReference type="ARBA" id="ARBA00022679"/>
    </source>
</evidence>
<evidence type="ECO:0000256" key="4">
    <source>
        <dbReference type="ARBA" id="ARBA00016014"/>
    </source>
</evidence>
<name>A0A2H5X9K3_9BACT</name>
<dbReference type="Pfam" id="PF02911">
    <property type="entry name" value="Formyl_trans_C"/>
    <property type="match status" value="1"/>
</dbReference>
<evidence type="ECO:0000313" key="11">
    <source>
        <dbReference type="EMBL" id="GBC97869.1"/>
    </source>
</evidence>
<evidence type="ECO:0000256" key="1">
    <source>
        <dbReference type="ARBA" id="ARBA00002606"/>
    </source>
</evidence>
<keyword evidence="6 8" id="KW-0648">Protein biosynthesis</keyword>
<dbReference type="InterPro" id="IPR005793">
    <property type="entry name" value="Formyl_trans_C"/>
</dbReference>
<dbReference type="SUPFAM" id="SSF53328">
    <property type="entry name" value="Formyltransferase"/>
    <property type="match status" value="1"/>
</dbReference>
<comment type="function">
    <text evidence="1 8">Attaches a formyl group to the free amino group of methionyl-tRNA(fMet). The formyl group appears to play a dual role in the initiator identity of N-formylmethionyl-tRNA by promoting its recognition by IF2 and preventing the misappropriation of this tRNA by the elongation apparatus.</text>
</comment>
<dbReference type="InterPro" id="IPR002376">
    <property type="entry name" value="Formyl_transf_N"/>
</dbReference>